<feature type="non-terminal residue" evidence="2">
    <location>
        <position position="237"/>
    </location>
</feature>
<reference evidence="2" key="1">
    <citation type="submission" date="2018-05" db="EMBL/GenBank/DDBJ databases">
        <authorList>
            <person name="Lanie J.A."/>
            <person name="Ng W.-L."/>
            <person name="Kazmierczak K.M."/>
            <person name="Andrzejewski T.M."/>
            <person name="Davidsen T.M."/>
            <person name="Wayne K.J."/>
            <person name="Tettelin H."/>
            <person name="Glass J.I."/>
            <person name="Rusch D."/>
            <person name="Podicherti R."/>
            <person name="Tsui H.-C.T."/>
            <person name="Winkler M.E."/>
        </authorList>
    </citation>
    <scope>NUCLEOTIDE SEQUENCE</scope>
</reference>
<dbReference type="SMART" id="SM00271">
    <property type="entry name" value="DnaJ"/>
    <property type="match status" value="1"/>
</dbReference>
<evidence type="ECO:0000259" key="1">
    <source>
        <dbReference type="PROSITE" id="PS50076"/>
    </source>
</evidence>
<dbReference type="PANTHER" id="PTHR44240:SF10">
    <property type="entry name" value="J DOMAIN-CONTAINING PROTEIN"/>
    <property type="match status" value="1"/>
</dbReference>
<protein>
    <recommendedName>
        <fullName evidence="1">J domain-containing protein</fullName>
    </recommendedName>
</protein>
<dbReference type="InterPro" id="IPR001623">
    <property type="entry name" value="DnaJ_domain"/>
</dbReference>
<dbReference type="PANTHER" id="PTHR44240">
    <property type="entry name" value="DNAJ DOMAIN (PROKARYOTIC HEAT SHOCK PROTEIN)-RELATED"/>
    <property type="match status" value="1"/>
</dbReference>
<evidence type="ECO:0000313" key="2">
    <source>
        <dbReference type="EMBL" id="SVA22320.1"/>
    </source>
</evidence>
<gene>
    <name evidence="2" type="ORF">METZ01_LOCUS75174</name>
</gene>
<sequence length="237" mass="26977">MSWWMGAGLGFLRGGPFGAVVGGVAEHFLGKKLQRQLHKSLPGIHKKGDFITCLVIVLTRVGMLHGPLSQNQIGVIHKFFLKNFNFIASDFKAIDPLIREVQNKNPNIDRFVEDYKNSCKNNYNLLLIALCYQISLVENNLNEETESLLKKIALQLDISYDQHNRIREKYSLEAFKTPYHILKISSDASNEEVKKAYRSLIRSCHPDRVAHEGEEATEAAHLKFLEIQAAYHELESV</sequence>
<feature type="non-terminal residue" evidence="2">
    <location>
        <position position="1"/>
    </location>
</feature>
<dbReference type="AlphaFoldDB" id="A0A381U265"/>
<dbReference type="CDD" id="cd06257">
    <property type="entry name" value="DnaJ"/>
    <property type="match status" value="1"/>
</dbReference>
<dbReference type="PROSITE" id="PS50076">
    <property type="entry name" value="DNAJ_2"/>
    <property type="match status" value="1"/>
</dbReference>
<dbReference type="InterPro" id="IPR052276">
    <property type="entry name" value="Diphthamide-biosynth_chaperone"/>
</dbReference>
<dbReference type="Pfam" id="PF00226">
    <property type="entry name" value="DnaJ"/>
    <property type="match status" value="1"/>
</dbReference>
<dbReference type="InterPro" id="IPR029024">
    <property type="entry name" value="TerB-like"/>
</dbReference>
<dbReference type="EMBL" id="UINC01005595">
    <property type="protein sequence ID" value="SVA22320.1"/>
    <property type="molecule type" value="Genomic_DNA"/>
</dbReference>
<dbReference type="SUPFAM" id="SSF46565">
    <property type="entry name" value="Chaperone J-domain"/>
    <property type="match status" value="1"/>
</dbReference>
<organism evidence="2">
    <name type="scientific">marine metagenome</name>
    <dbReference type="NCBI Taxonomy" id="408172"/>
    <lineage>
        <taxon>unclassified sequences</taxon>
        <taxon>metagenomes</taxon>
        <taxon>ecological metagenomes</taxon>
    </lineage>
</organism>
<dbReference type="SUPFAM" id="SSF158682">
    <property type="entry name" value="TerB-like"/>
    <property type="match status" value="1"/>
</dbReference>
<dbReference type="InterPro" id="IPR036869">
    <property type="entry name" value="J_dom_sf"/>
</dbReference>
<name>A0A381U265_9ZZZZ</name>
<proteinExistence type="predicted"/>
<dbReference type="Gene3D" id="1.10.287.110">
    <property type="entry name" value="DnaJ domain"/>
    <property type="match status" value="1"/>
</dbReference>
<dbReference type="PRINTS" id="PR00625">
    <property type="entry name" value="JDOMAIN"/>
</dbReference>
<feature type="domain" description="J" evidence="1">
    <location>
        <begin position="177"/>
        <end position="237"/>
    </location>
</feature>
<accession>A0A381U265</accession>